<keyword evidence="2" id="KW-1185">Reference proteome</keyword>
<accession>A0A246BQM6</accession>
<gene>
    <name evidence="1" type="ORF">CBQ26_07145</name>
</gene>
<dbReference type="EMBL" id="NHMK01000009">
    <property type="protein sequence ID" value="OWL97997.1"/>
    <property type="molecule type" value="Genomic_DNA"/>
</dbReference>
<dbReference type="OrthoDB" id="383876at2"/>
<dbReference type="AlphaFoldDB" id="A0A246BQM6"/>
<dbReference type="Gene3D" id="3.30.460.10">
    <property type="entry name" value="Beta Polymerase, domain 2"/>
    <property type="match status" value="1"/>
</dbReference>
<evidence type="ECO:0000313" key="1">
    <source>
        <dbReference type="EMBL" id="OWL97997.1"/>
    </source>
</evidence>
<comment type="caution">
    <text evidence="1">The sequence shown here is derived from an EMBL/GenBank/DDBJ whole genome shotgun (WGS) entry which is preliminary data.</text>
</comment>
<sequence length="279" mass="29585">MTTPEPVAGLLARLDLIAAGLEASGQALALLGLGSVGAELDRADRYSDLDFFVLARPGQVGALLEDLGWLGGGVVHAFRNTPDGFKVLFAGGVLGEFAVFDEAGLRDAAFVNARVVWRSPDAPADLPLHLRPPEARAQPLSAAQRTHHLNEALTNLLVGVRRFRRGERLSAWQFTQVYALGHALALAADATPPQSGRADPYGVERRFEVRYPALAARLGGCLPGLNGTPGAALAILDLLDALHLPGWADAGALSAQVRREAREALADRTPRAVRGRLHG</sequence>
<name>A0A246BQM6_9DEIO</name>
<dbReference type="InterPro" id="IPR043519">
    <property type="entry name" value="NT_sf"/>
</dbReference>
<reference evidence="1 2" key="1">
    <citation type="submission" date="2017-05" db="EMBL/GenBank/DDBJ databases">
        <title>De novo genome assembly of Deniococcus indicus strain DR1.</title>
        <authorList>
            <person name="Chauhan D."/>
            <person name="Yennamalli R.M."/>
            <person name="Priyadarshini R."/>
        </authorList>
    </citation>
    <scope>NUCLEOTIDE SEQUENCE [LARGE SCALE GENOMIC DNA]</scope>
    <source>
        <strain evidence="1 2">DR1</strain>
    </source>
</reference>
<protein>
    <submittedName>
        <fullName evidence="1">Uncharacterized protein</fullName>
    </submittedName>
</protein>
<dbReference type="RefSeq" id="WP_088247841.1">
    <property type="nucleotide sequence ID" value="NZ_BNAM01000003.1"/>
</dbReference>
<organism evidence="1 2">
    <name type="scientific">Deinococcus indicus</name>
    <dbReference type="NCBI Taxonomy" id="223556"/>
    <lineage>
        <taxon>Bacteria</taxon>
        <taxon>Thermotogati</taxon>
        <taxon>Deinococcota</taxon>
        <taxon>Deinococci</taxon>
        <taxon>Deinococcales</taxon>
        <taxon>Deinococcaceae</taxon>
        <taxon>Deinococcus</taxon>
    </lineage>
</organism>
<dbReference type="Proteomes" id="UP000197208">
    <property type="component" value="Unassembled WGS sequence"/>
</dbReference>
<proteinExistence type="predicted"/>
<evidence type="ECO:0000313" key="2">
    <source>
        <dbReference type="Proteomes" id="UP000197208"/>
    </source>
</evidence>